<feature type="compositionally biased region" description="Low complexity" evidence="1">
    <location>
        <begin position="28"/>
        <end position="37"/>
    </location>
</feature>
<feature type="compositionally biased region" description="Polar residues" evidence="1">
    <location>
        <begin position="115"/>
        <end position="124"/>
    </location>
</feature>
<comment type="caution">
    <text evidence="2">The sequence shown here is derived from an EMBL/GenBank/DDBJ whole genome shotgun (WGS) entry which is preliminary data.</text>
</comment>
<feature type="compositionally biased region" description="Polar residues" evidence="1">
    <location>
        <begin position="39"/>
        <end position="64"/>
    </location>
</feature>
<evidence type="ECO:0000313" key="2">
    <source>
        <dbReference type="EMBL" id="KAL3788120.1"/>
    </source>
</evidence>
<proteinExistence type="predicted"/>
<dbReference type="Proteomes" id="UP001516023">
    <property type="component" value="Unassembled WGS sequence"/>
</dbReference>
<feature type="compositionally biased region" description="Basic and acidic residues" evidence="1">
    <location>
        <begin position="10"/>
        <end position="27"/>
    </location>
</feature>
<reference evidence="2 3" key="1">
    <citation type="journal article" date="2020" name="G3 (Bethesda)">
        <title>Improved Reference Genome for Cyclotella cryptica CCMP332, a Model for Cell Wall Morphogenesis, Salinity Adaptation, and Lipid Production in Diatoms (Bacillariophyta).</title>
        <authorList>
            <person name="Roberts W.R."/>
            <person name="Downey K.M."/>
            <person name="Ruck E.C."/>
            <person name="Traller J.C."/>
            <person name="Alverson A.J."/>
        </authorList>
    </citation>
    <scope>NUCLEOTIDE SEQUENCE [LARGE SCALE GENOMIC DNA]</scope>
    <source>
        <strain evidence="2 3">CCMP332</strain>
    </source>
</reference>
<sequence>MGLRPSVRSNSDESQQRCTADDFKDSSTSESNNNLNLPASKSGTGNSSPEDLSTPQNVSENSFSPPIQRQAWTARGQLLLNFHDVISRAINSPEMIQKCNKIAPGINRNEEHFPSSPSRVSQASDKNDYSAEANLIIENKARRDDEVRNKTIAIGLCTFLILRGRRGLSSWMKGVAATRVGVASRYRFDLVSSSVSNPIAIPPPKRAGFLPLALDVFISTTVALLSGAYLFVPRPSSYIKDMAELPLVEGKSLYAEMVCPPILKEYKSVLNRYGGWPIRRASTGDGSPALTQEDVSLNAIQKFAENCSKRSKYERALLEERHALSRSNDWNPGRLELIHRITKRQNSSGDLEKTELIKLGTVVLPSGGVPDEVLVNLDKDLLSLDDQESA</sequence>
<keyword evidence="3" id="KW-1185">Reference proteome</keyword>
<dbReference type="EMBL" id="JABMIG020000161">
    <property type="protein sequence ID" value="KAL3788120.1"/>
    <property type="molecule type" value="Genomic_DNA"/>
</dbReference>
<evidence type="ECO:0000313" key="3">
    <source>
        <dbReference type="Proteomes" id="UP001516023"/>
    </source>
</evidence>
<accession>A0ABD3PJ63</accession>
<organism evidence="2 3">
    <name type="scientific">Cyclotella cryptica</name>
    <dbReference type="NCBI Taxonomy" id="29204"/>
    <lineage>
        <taxon>Eukaryota</taxon>
        <taxon>Sar</taxon>
        <taxon>Stramenopiles</taxon>
        <taxon>Ochrophyta</taxon>
        <taxon>Bacillariophyta</taxon>
        <taxon>Coscinodiscophyceae</taxon>
        <taxon>Thalassiosirophycidae</taxon>
        <taxon>Stephanodiscales</taxon>
        <taxon>Stephanodiscaceae</taxon>
        <taxon>Cyclotella</taxon>
    </lineage>
</organism>
<protein>
    <submittedName>
        <fullName evidence="2">Uncharacterized protein</fullName>
    </submittedName>
</protein>
<dbReference type="AlphaFoldDB" id="A0ABD3PJ63"/>
<name>A0ABD3PJ63_9STRA</name>
<gene>
    <name evidence="2" type="ORF">HJC23_005458</name>
</gene>
<evidence type="ECO:0000256" key="1">
    <source>
        <dbReference type="SAM" id="MobiDB-lite"/>
    </source>
</evidence>
<feature type="region of interest" description="Disordered" evidence="1">
    <location>
        <begin position="107"/>
        <end position="126"/>
    </location>
</feature>
<feature type="region of interest" description="Disordered" evidence="1">
    <location>
        <begin position="1"/>
        <end position="64"/>
    </location>
</feature>